<comment type="similarity">
    <text evidence="1">Belongs to the PIGL family.</text>
</comment>
<dbReference type="PANTHER" id="PTHR12993">
    <property type="entry name" value="N-ACETYLGLUCOSAMINYL-PHOSPHATIDYLINOSITOL DE-N-ACETYLASE-RELATED"/>
    <property type="match status" value="1"/>
</dbReference>
<dbReference type="GO" id="GO:0000225">
    <property type="term" value="F:N-acetylglucosaminylphosphatidylinositol deacetylase activity"/>
    <property type="evidence" value="ECO:0007669"/>
    <property type="project" value="UniProtKB-EC"/>
</dbReference>
<accession>A0A9W8Z0J1</accession>
<dbReference type="Gene3D" id="3.40.50.10320">
    <property type="entry name" value="LmbE-like"/>
    <property type="match status" value="1"/>
</dbReference>
<reference evidence="3" key="1">
    <citation type="submission" date="2022-10" db="EMBL/GenBank/DDBJ databases">
        <title>Tapping the CABI collections for fungal endophytes: first genome assemblies for Collariella, Neodidymelliopsis, Ascochyta clinopodiicola, Didymella pomorum, Didymosphaeria variabile, Neocosmospora piperis and Neocucurbitaria cava.</title>
        <authorList>
            <person name="Hill R."/>
        </authorList>
    </citation>
    <scope>NUCLEOTIDE SEQUENCE</scope>
    <source>
        <strain evidence="3">IMI 355091</strain>
    </source>
</reference>
<proteinExistence type="inferred from homology"/>
<name>A0A9W8Z0J1_9PLEO</name>
<evidence type="ECO:0000256" key="2">
    <source>
        <dbReference type="ARBA" id="ARBA00012176"/>
    </source>
</evidence>
<protein>
    <recommendedName>
        <fullName evidence="2">N-acetylglucosaminylphosphatidylinositol deacetylase</fullName>
        <ecNumber evidence="2">3.5.1.89</ecNumber>
    </recommendedName>
</protein>
<dbReference type="InterPro" id="IPR024078">
    <property type="entry name" value="LmbE-like_dom_sf"/>
</dbReference>
<keyword evidence="4" id="KW-1185">Reference proteome</keyword>
<dbReference type="EC" id="3.5.1.89" evidence="2"/>
<dbReference type="OrthoDB" id="440160at2759"/>
<keyword evidence="3" id="KW-0378">Hydrolase</keyword>
<organism evidence="3 4">
    <name type="scientific">Didymella pomorum</name>
    <dbReference type="NCBI Taxonomy" id="749634"/>
    <lineage>
        <taxon>Eukaryota</taxon>
        <taxon>Fungi</taxon>
        <taxon>Dikarya</taxon>
        <taxon>Ascomycota</taxon>
        <taxon>Pezizomycotina</taxon>
        <taxon>Dothideomycetes</taxon>
        <taxon>Pleosporomycetidae</taxon>
        <taxon>Pleosporales</taxon>
        <taxon>Pleosporineae</taxon>
        <taxon>Didymellaceae</taxon>
        <taxon>Didymella</taxon>
    </lineage>
</organism>
<dbReference type="Pfam" id="PF02585">
    <property type="entry name" value="PIG-L"/>
    <property type="match status" value="1"/>
</dbReference>
<comment type="caution">
    <text evidence="3">The sequence shown here is derived from an EMBL/GenBank/DDBJ whole genome shotgun (WGS) entry which is preliminary data.</text>
</comment>
<sequence>MNWLVAGSVPLIVIGFWLYTSTLSLSFPTLQNKRVLLLIAHPDDEAMFFAPTLLSLTRPELGNHVKILCLSSGDADGLGETRKKELVKSGLQLGIGHKDDIHVIEDNLDVNYDMTTPKQQEPAMPVIKELSPQRPKTLLQRLSSGTLHAFPSLHPSSSKKYLIDRPATAPGPFGRRVKKTTVAANIDQLLSPNPAILVASDSSQPYPYDPDNYHLFAASAACEDQKLSHTSHAMHARQVALGRTAFPQVLTEDALLSRLVILPISPTAVTQCSWGLVLSPQSVLR</sequence>
<dbReference type="AlphaFoldDB" id="A0A9W8Z0J1"/>
<dbReference type="EMBL" id="JAPEVA010000152">
    <property type="protein sequence ID" value="KAJ4395597.1"/>
    <property type="molecule type" value="Genomic_DNA"/>
</dbReference>
<gene>
    <name evidence="3" type="primary">GPI12</name>
    <name evidence="3" type="ORF">N0V91_010746</name>
</gene>
<dbReference type="GO" id="GO:0005783">
    <property type="term" value="C:endoplasmic reticulum"/>
    <property type="evidence" value="ECO:0007669"/>
    <property type="project" value="TreeGrafter"/>
</dbReference>
<dbReference type="Proteomes" id="UP001140510">
    <property type="component" value="Unassembled WGS sequence"/>
</dbReference>
<evidence type="ECO:0000313" key="4">
    <source>
        <dbReference type="Proteomes" id="UP001140510"/>
    </source>
</evidence>
<evidence type="ECO:0000313" key="3">
    <source>
        <dbReference type="EMBL" id="KAJ4395597.1"/>
    </source>
</evidence>
<dbReference type="SUPFAM" id="SSF102588">
    <property type="entry name" value="LmbE-like"/>
    <property type="match status" value="1"/>
</dbReference>
<dbReference type="InterPro" id="IPR003737">
    <property type="entry name" value="GlcNAc_PI_deacetylase-related"/>
</dbReference>
<dbReference type="PANTHER" id="PTHR12993:SF11">
    <property type="entry name" value="N-ACETYLGLUCOSAMINYL-PHOSPHATIDYLINOSITOL DE-N-ACETYLASE"/>
    <property type="match status" value="1"/>
</dbReference>
<evidence type="ECO:0000256" key="1">
    <source>
        <dbReference type="ARBA" id="ARBA00006066"/>
    </source>
</evidence>